<reference evidence="2 4" key="4">
    <citation type="submission" date="2018-06" db="EMBL/GenBank/DDBJ databases">
        <authorList>
            <consortium name="Pathogen Informatics"/>
            <person name="Doyle S."/>
        </authorList>
    </citation>
    <scope>NUCLEOTIDE SEQUENCE [LARGE SCALE GENOMIC DNA]</scope>
    <source>
        <strain evidence="4">NCTC 9529</strain>
        <strain evidence="2">NCTC9529</strain>
    </source>
</reference>
<gene>
    <name evidence="1" type="ORF">AFK65_09415</name>
    <name evidence="2" type="ORF">NCTC9529_01933</name>
</gene>
<dbReference type="Pfam" id="PF26207">
    <property type="entry name" value="Phage_phiTE_015"/>
    <property type="match status" value="1"/>
</dbReference>
<evidence type="ECO:0000313" key="4">
    <source>
        <dbReference type="Proteomes" id="UP000254849"/>
    </source>
</evidence>
<evidence type="ECO:0000313" key="1">
    <source>
        <dbReference type="EMBL" id="ALB54870.1"/>
    </source>
</evidence>
<dbReference type="InterPro" id="IPR058601">
    <property type="entry name" value="Phage_phiTE_015-like"/>
</dbReference>
<reference evidence="3" key="1">
    <citation type="submission" date="2015-07" db="EMBL/GenBank/DDBJ databases">
        <authorList>
            <person name="Moine D."/>
            <person name="Kassam M."/>
        </authorList>
    </citation>
    <scope>NUCLEOTIDE SEQUENCE [LARGE SCALE GENOMIC DNA]</scope>
    <source>
        <strain evidence="3">NCTC 9529</strain>
    </source>
</reference>
<dbReference type="RefSeq" id="WP_032804378.1">
    <property type="nucleotide sequence ID" value="NZ_AJKW01000009.1"/>
</dbReference>
<dbReference type="KEGG" id="cui:AFK65_09415"/>
<proteinExistence type="predicted"/>
<dbReference type="Proteomes" id="UP000254849">
    <property type="component" value="Unassembled WGS sequence"/>
</dbReference>
<organism evidence="1 3">
    <name type="scientific">Cronobacter universalis NCTC 9529</name>
    <dbReference type="NCBI Taxonomy" id="1074000"/>
    <lineage>
        <taxon>Bacteria</taxon>
        <taxon>Pseudomonadati</taxon>
        <taxon>Pseudomonadota</taxon>
        <taxon>Gammaproteobacteria</taxon>
        <taxon>Enterobacterales</taxon>
        <taxon>Enterobacteriaceae</taxon>
        <taxon>Cronobacter</taxon>
    </lineage>
</organism>
<accession>A0AAC8VQ47</accession>
<evidence type="ECO:0000313" key="2">
    <source>
        <dbReference type="EMBL" id="STD07188.1"/>
    </source>
</evidence>
<name>A0AAC8VQ47_9ENTR</name>
<dbReference type="AlphaFoldDB" id="A0AAC8VQ47"/>
<sequence length="100" mass="11202">MDKSREQFEARVKSETGLNLDRTNYALSEVGEQQYIDHDTNLAWWAWQASRAAVEIELPPTTEVHPLGPSTAKMFCELHKNTVAECANSIRAAGLKIKGE</sequence>
<protein>
    <submittedName>
        <fullName evidence="1">Uncharacterized protein</fullName>
    </submittedName>
</protein>
<dbReference type="EMBL" id="UFYH01000001">
    <property type="protein sequence ID" value="STD07188.1"/>
    <property type="molecule type" value="Genomic_DNA"/>
</dbReference>
<dbReference type="EMBL" id="CP012257">
    <property type="protein sequence ID" value="ALB54870.1"/>
    <property type="molecule type" value="Genomic_DNA"/>
</dbReference>
<evidence type="ECO:0000313" key="3">
    <source>
        <dbReference type="Proteomes" id="UP000061974"/>
    </source>
</evidence>
<keyword evidence="4" id="KW-1185">Reference proteome</keyword>
<reference evidence="1 3" key="3">
    <citation type="journal article" date="2016" name="Genome Announc.">
        <title>Fully Closed Genome Sequences of Five Type Strains of the Genus Cronobacter and One Cronobacter sakazakii Strain.</title>
        <authorList>
            <person name="Moine D."/>
            <person name="Kassam M."/>
            <person name="Baert L."/>
            <person name="Tang Y."/>
            <person name="Barretto C."/>
            <person name="Ngom Bru C."/>
            <person name="Klijn A."/>
            <person name="Descombes P."/>
        </authorList>
    </citation>
    <scope>NUCLEOTIDE SEQUENCE [LARGE SCALE GENOMIC DNA]</scope>
    <source>
        <strain evidence="1 3">NCTC 9529</strain>
    </source>
</reference>
<reference evidence="3" key="2">
    <citation type="submission" date="2015-09" db="EMBL/GenBank/DDBJ databases">
        <title>Cronobacter genome sequencing and assembly.</title>
        <authorList>
            <person name="Descombes P."/>
            <person name="Baert L."/>
            <person name="Ngom-Bru C."/>
            <person name="Barretto C."/>
        </authorList>
    </citation>
    <scope>NUCLEOTIDE SEQUENCE [LARGE SCALE GENOMIC DNA]</scope>
    <source>
        <strain evidence="3">NCTC 9529</strain>
    </source>
</reference>
<dbReference type="Proteomes" id="UP000061974">
    <property type="component" value="Chromosome"/>
</dbReference>